<feature type="transmembrane region" description="Helical" evidence="3">
    <location>
        <begin position="66"/>
        <end position="87"/>
    </location>
</feature>
<dbReference type="InterPro" id="IPR000618">
    <property type="entry name" value="Insect_cuticle"/>
</dbReference>
<dbReference type="GO" id="GO:0042302">
    <property type="term" value="F:structural constituent of cuticle"/>
    <property type="evidence" value="ECO:0007669"/>
    <property type="project" value="UniProtKB-UniRule"/>
</dbReference>
<sequence length="320" mass="35293">MVIVLVSGSLMLVMMLWLGCLISLDGFAVYLGNESTLAINVVRDSTLVTIGIDQIVLALSRIVLTGLLLSMHIASVVIMDIVVILIVHWSMMFFFVVVCVLMLLSVAVAGAAVLPVVHHRHDDRGPTEYHFEYSVHDAHTGDIKQQHEERHGDKVTGQYSLIDADGYRRVVDYTADKHTGFVANVHREPIKGVHVVESHKKVALVPVVKLVKSIALTPVVHHIEPVHRVNPEHLATVHRTSQRVHGPILHAPKHSTNAHSHTSFKSGNCCILFALVAAASAAVLPVAVKHIEYPDTPAEYQFEYSVHDDHTGDIKSQHEE</sequence>
<feature type="transmembrane region" description="Helical" evidence="3">
    <location>
        <begin position="93"/>
        <end position="117"/>
    </location>
</feature>
<dbReference type="AlphaFoldDB" id="A0A182W8F3"/>
<reference evidence="5" key="1">
    <citation type="submission" date="2013-03" db="EMBL/GenBank/DDBJ databases">
        <title>The Genome Sequence of Anopheles minimus MINIMUS1.</title>
        <authorList>
            <consortium name="The Broad Institute Genomics Platform"/>
            <person name="Neafsey D.E."/>
            <person name="Walton C."/>
            <person name="Walker B."/>
            <person name="Young S.K."/>
            <person name="Zeng Q."/>
            <person name="Gargeya S."/>
            <person name="Fitzgerald M."/>
            <person name="Haas B."/>
            <person name="Abouelleil A."/>
            <person name="Allen A.W."/>
            <person name="Alvarado L."/>
            <person name="Arachchi H.M."/>
            <person name="Berlin A.M."/>
            <person name="Chapman S.B."/>
            <person name="Gainer-Dewar J."/>
            <person name="Goldberg J."/>
            <person name="Griggs A."/>
            <person name="Gujja S."/>
            <person name="Hansen M."/>
            <person name="Howarth C."/>
            <person name="Imamovic A."/>
            <person name="Ireland A."/>
            <person name="Larimer J."/>
            <person name="McCowan C."/>
            <person name="Murphy C."/>
            <person name="Pearson M."/>
            <person name="Poon T.W."/>
            <person name="Priest M."/>
            <person name="Roberts A."/>
            <person name="Saif S."/>
            <person name="Shea T."/>
            <person name="Sisk P."/>
            <person name="Sykes S."/>
            <person name="Wortman J."/>
            <person name="Nusbaum C."/>
            <person name="Birren B."/>
        </authorList>
    </citation>
    <scope>NUCLEOTIDE SEQUENCE [LARGE SCALE GENOMIC DNA]</scope>
    <source>
        <strain evidence="5">MINIMUS1</strain>
    </source>
</reference>
<dbReference type="Pfam" id="PF00379">
    <property type="entry name" value="Chitin_bind_4"/>
    <property type="match status" value="1"/>
</dbReference>
<keyword evidence="3" id="KW-0812">Transmembrane</keyword>
<proteinExistence type="predicted"/>
<dbReference type="PRINTS" id="PR00947">
    <property type="entry name" value="CUTICLE"/>
</dbReference>
<dbReference type="GO" id="GO:0031012">
    <property type="term" value="C:extracellular matrix"/>
    <property type="evidence" value="ECO:0007669"/>
    <property type="project" value="TreeGrafter"/>
</dbReference>
<dbReference type="PANTHER" id="PTHR12236:SF46">
    <property type="entry name" value="CUTICULAR PROTEIN 30B-RELATED"/>
    <property type="match status" value="1"/>
</dbReference>
<dbReference type="PANTHER" id="PTHR12236">
    <property type="entry name" value="STRUCTURAL CONTITUENT OF CUTICLE"/>
    <property type="match status" value="1"/>
</dbReference>
<name>A0A182W8F3_9DIPT</name>
<evidence type="ECO:0000256" key="2">
    <source>
        <dbReference type="PROSITE-ProRule" id="PRU00497"/>
    </source>
</evidence>
<protein>
    <submittedName>
        <fullName evidence="4">Uncharacterized protein</fullName>
    </submittedName>
</protein>
<keyword evidence="1 2" id="KW-0193">Cuticle</keyword>
<dbReference type="PROSITE" id="PS00233">
    <property type="entry name" value="CHIT_BIND_RR_1"/>
    <property type="match status" value="1"/>
</dbReference>
<dbReference type="InterPro" id="IPR051217">
    <property type="entry name" value="Insect_Cuticle_Struc_Prot"/>
</dbReference>
<dbReference type="VEuPathDB" id="VectorBase:AMIN006627"/>
<keyword evidence="3" id="KW-0472">Membrane</keyword>
<dbReference type="InterPro" id="IPR031311">
    <property type="entry name" value="CHIT_BIND_RR_consensus"/>
</dbReference>
<dbReference type="GO" id="GO:0005615">
    <property type="term" value="C:extracellular space"/>
    <property type="evidence" value="ECO:0007669"/>
    <property type="project" value="TreeGrafter"/>
</dbReference>
<feature type="transmembrane region" description="Helical" evidence="3">
    <location>
        <begin position="269"/>
        <end position="288"/>
    </location>
</feature>
<evidence type="ECO:0000256" key="3">
    <source>
        <dbReference type="SAM" id="Phobius"/>
    </source>
</evidence>
<feature type="transmembrane region" description="Helical" evidence="3">
    <location>
        <begin position="12"/>
        <end position="31"/>
    </location>
</feature>
<accession>A0A182W8F3</accession>
<reference evidence="4" key="2">
    <citation type="submission" date="2020-05" db="UniProtKB">
        <authorList>
            <consortium name="EnsemblMetazoa"/>
        </authorList>
    </citation>
    <scope>IDENTIFICATION</scope>
    <source>
        <strain evidence="4">MINIMUS1</strain>
    </source>
</reference>
<dbReference type="STRING" id="112268.A0A182W8F3"/>
<evidence type="ECO:0000256" key="1">
    <source>
        <dbReference type="ARBA" id="ARBA00022460"/>
    </source>
</evidence>
<keyword evidence="3" id="KW-1133">Transmembrane helix</keyword>
<evidence type="ECO:0000313" key="5">
    <source>
        <dbReference type="Proteomes" id="UP000075920"/>
    </source>
</evidence>
<dbReference type="EnsemblMetazoa" id="AMIN006627-RA">
    <property type="protein sequence ID" value="AMIN006627-PA"/>
    <property type="gene ID" value="AMIN006627"/>
</dbReference>
<dbReference type="PROSITE" id="PS51155">
    <property type="entry name" value="CHIT_BIND_RR_2"/>
    <property type="match status" value="1"/>
</dbReference>
<dbReference type="Proteomes" id="UP000075920">
    <property type="component" value="Unassembled WGS sequence"/>
</dbReference>
<organism evidence="4 5">
    <name type="scientific">Anopheles minimus</name>
    <dbReference type="NCBI Taxonomy" id="112268"/>
    <lineage>
        <taxon>Eukaryota</taxon>
        <taxon>Metazoa</taxon>
        <taxon>Ecdysozoa</taxon>
        <taxon>Arthropoda</taxon>
        <taxon>Hexapoda</taxon>
        <taxon>Insecta</taxon>
        <taxon>Pterygota</taxon>
        <taxon>Neoptera</taxon>
        <taxon>Endopterygota</taxon>
        <taxon>Diptera</taxon>
        <taxon>Nematocera</taxon>
        <taxon>Culicoidea</taxon>
        <taxon>Culicidae</taxon>
        <taxon>Anophelinae</taxon>
        <taxon>Anopheles</taxon>
    </lineage>
</organism>
<keyword evidence="5" id="KW-1185">Reference proteome</keyword>
<evidence type="ECO:0000313" key="4">
    <source>
        <dbReference type="EnsemblMetazoa" id="AMIN006627-PA"/>
    </source>
</evidence>